<evidence type="ECO:0000313" key="7">
    <source>
        <dbReference type="EMBL" id="KEK24696.1"/>
    </source>
</evidence>
<comment type="cofactor">
    <cofactor evidence="1">
        <name>Zn(2+)</name>
        <dbReference type="ChEBI" id="CHEBI:29105"/>
    </cofactor>
</comment>
<dbReference type="PROSITE" id="PS50860">
    <property type="entry name" value="AA_TRNA_LIGASE_II_ALA"/>
    <property type="match status" value="1"/>
</dbReference>
<keyword evidence="3" id="KW-0963">Cytoplasm</keyword>
<evidence type="ECO:0000256" key="3">
    <source>
        <dbReference type="ARBA" id="ARBA00022490"/>
    </source>
</evidence>
<evidence type="ECO:0000259" key="6">
    <source>
        <dbReference type="PROSITE" id="PS50860"/>
    </source>
</evidence>
<comment type="subcellular location">
    <subcellularLocation>
        <location evidence="2">Cytoplasm</location>
    </subcellularLocation>
</comment>
<evidence type="ECO:0000256" key="5">
    <source>
        <dbReference type="ARBA" id="ARBA00022833"/>
    </source>
</evidence>
<reference evidence="7 8" key="1">
    <citation type="submission" date="2014-06" db="EMBL/GenBank/DDBJ databases">
        <title>Draft genome sequence of Bacillus gaemokensis JCM 15801 (MCCC 1A00707).</title>
        <authorList>
            <person name="Lai Q."/>
            <person name="Liu Y."/>
            <person name="Shao Z."/>
        </authorList>
    </citation>
    <scope>NUCLEOTIDE SEQUENCE [LARGE SCALE GENOMIC DNA]</scope>
    <source>
        <strain evidence="7 8">JCM 15801</strain>
    </source>
</reference>
<dbReference type="GO" id="GO:0003676">
    <property type="term" value="F:nucleic acid binding"/>
    <property type="evidence" value="ECO:0007669"/>
    <property type="project" value="InterPro"/>
</dbReference>
<dbReference type="AlphaFoldDB" id="A0A073KDU4"/>
<dbReference type="SMART" id="SM00863">
    <property type="entry name" value="tRNA_SAD"/>
    <property type="match status" value="1"/>
</dbReference>
<protein>
    <submittedName>
        <fullName evidence="7">Alanyl tRNA synthetase</fullName>
    </submittedName>
</protein>
<organism evidence="7 8">
    <name type="scientific">Bacillus gaemokensis</name>
    <dbReference type="NCBI Taxonomy" id="574375"/>
    <lineage>
        <taxon>Bacteria</taxon>
        <taxon>Bacillati</taxon>
        <taxon>Bacillota</taxon>
        <taxon>Bacilli</taxon>
        <taxon>Bacillales</taxon>
        <taxon>Bacillaceae</taxon>
        <taxon>Bacillus</taxon>
        <taxon>Bacillus cereus group</taxon>
    </lineage>
</organism>
<name>A0A073KDU4_9BACI</name>
<dbReference type="GO" id="GO:0002161">
    <property type="term" value="F:aminoacyl-tRNA deacylase activity"/>
    <property type="evidence" value="ECO:0007669"/>
    <property type="project" value="UniProtKB-ARBA"/>
</dbReference>
<feature type="domain" description="Alanyl-transfer RNA synthetases family profile" evidence="6">
    <location>
        <begin position="1"/>
        <end position="237"/>
    </location>
</feature>
<dbReference type="Pfam" id="PF01411">
    <property type="entry name" value="tRNA-synt_2c"/>
    <property type="match status" value="1"/>
</dbReference>
<comment type="caution">
    <text evidence="7">The sequence shown here is derived from an EMBL/GenBank/DDBJ whole genome shotgun (WGS) entry which is preliminary data.</text>
</comment>
<evidence type="ECO:0000256" key="1">
    <source>
        <dbReference type="ARBA" id="ARBA00001947"/>
    </source>
</evidence>
<dbReference type="GO" id="GO:0005524">
    <property type="term" value="F:ATP binding"/>
    <property type="evidence" value="ECO:0007669"/>
    <property type="project" value="InterPro"/>
</dbReference>
<dbReference type="FunFam" id="2.40.30.130:FF:000010">
    <property type="entry name" value="Alanine--tRNA ligase"/>
    <property type="match status" value="1"/>
</dbReference>
<keyword evidence="4" id="KW-0479">Metal-binding</keyword>
<keyword evidence="7" id="KW-0436">Ligase</keyword>
<dbReference type="GO" id="GO:0006419">
    <property type="term" value="P:alanyl-tRNA aminoacylation"/>
    <property type="evidence" value="ECO:0007669"/>
    <property type="project" value="InterPro"/>
</dbReference>
<dbReference type="EMBL" id="JOTM01000005">
    <property type="protein sequence ID" value="KEK24696.1"/>
    <property type="molecule type" value="Genomic_DNA"/>
</dbReference>
<dbReference type="Proteomes" id="UP000027778">
    <property type="component" value="Unassembled WGS sequence"/>
</dbReference>
<dbReference type="InterPro" id="IPR018165">
    <property type="entry name" value="Ala-tRNA-synth_IIc_core"/>
</dbReference>
<dbReference type="eggNOG" id="COG2872">
    <property type="taxonomic scope" value="Bacteria"/>
</dbReference>
<keyword evidence="7" id="KW-0030">Aminoacyl-tRNA synthetase</keyword>
<sequence>MTEALFLQDAYRKSCQTKVTKVDGDRVFVKETIFYPTGGGQECDTGVITQGEYTFEVVKVKKEQGEIVHYVKDGARLKVGPVQLEIDWERRHNLMRHHSLLHLIGAVVYEKYGALCTGNQIYPDKARIDFNELQELTSEQVAEIEAETNQLIQKDKEISTKMISREEAEKAAGMIKTAINLLPPTIQEIRIVTIQDIDEQACGGTHVKNTNEIGSLVIDKVKSKGKQNRRFEVRAVQ</sequence>
<dbReference type="InterPro" id="IPR051335">
    <property type="entry name" value="Alanyl-tRNA_Editing_Enzymes"/>
</dbReference>
<dbReference type="InterPro" id="IPR018163">
    <property type="entry name" value="Thr/Ala-tRNA-synth_IIc_edit"/>
</dbReference>
<proteinExistence type="predicted"/>
<keyword evidence="5" id="KW-0862">Zinc</keyword>
<accession>A0A073KDU4</accession>
<dbReference type="Pfam" id="PF07973">
    <property type="entry name" value="tRNA_SAD"/>
    <property type="match status" value="1"/>
</dbReference>
<dbReference type="GO" id="GO:0046872">
    <property type="term" value="F:metal ion binding"/>
    <property type="evidence" value="ECO:0007669"/>
    <property type="project" value="UniProtKB-KW"/>
</dbReference>
<dbReference type="SUPFAM" id="SSF50447">
    <property type="entry name" value="Translation proteins"/>
    <property type="match status" value="1"/>
</dbReference>
<dbReference type="InterPro" id="IPR012947">
    <property type="entry name" value="tRNA_SAD"/>
</dbReference>
<evidence type="ECO:0000256" key="2">
    <source>
        <dbReference type="ARBA" id="ARBA00004496"/>
    </source>
</evidence>
<keyword evidence="8" id="KW-1185">Reference proteome</keyword>
<evidence type="ECO:0000256" key="4">
    <source>
        <dbReference type="ARBA" id="ARBA00022723"/>
    </source>
</evidence>
<dbReference type="OrthoDB" id="9812949at2"/>
<dbReference type="Gene3D" id="3.30.980.10">
    <property type="entry name" value="Threonyl-trna Synthetase, Chain A, domain 2"/>
    <property type="match status" value="1"/>
</dbReference>
<dbReference type="STRING" id="574375.AZF08_08955"/>
<dbReference type="InterPro" id="IPR018164">
    <property type="entry name" value="Ala-tRNA-synth_IIc_N"/>
</dbReference>
<dbReference type="InterPro" id="IPR009000">
    <property type="entry name" value="Transl_B-barrel_sf"/>
</dbReference>
<dbReference type="PANTHER" id="PTHR43462:SF1">
    <property type="entry name" value="ALANYL-TRNA EDITING PROTEIN AARSD1"/>
    <property type="match status" value="1"/>
</dbReference>
<dbReference type="GO" id="GO:0005737">
    <property type="term" value="C:cytoplasm"/>
    <property type="evidence" value="ECO:0007669"/>
    <property type="project" value="UniProtKB-SubCell"/>
</dbReference>
<dbReference type="Gene3D" id="2.40.30.130">
    <property type="match status" value="1"/>
</dbReference>
<evidence type="ECO:0000313" key="8">
    <source>
        <dbReference type="Proteomes" id="UP000027778"/>
    </source>
</evidence>
<dbReference type="SUPFAM" id="SSF55186">
    <property type="entry name" value="ThrRS/AlaRS common domain"/>
    <property type="match status" value="1"/>
</dbReference>
<dbReference type="RefSeq" id="WP_033674061.1">
    <property type="nucleotide sequence ID" value="NZ_JOTM01000005.1"/>
</dbReference>
<gene>
    <name evidence="7" type="ORF">BAGA_23820</name>
</gene>
<dbReference type="PANTHER" id="PTHR43462">
    <property type="entry name" value="ALANYL-TRNA EDITING PROTEIN"/>
    <property type="match status" value="1"/>
</dbReference>
<dbReference type="GO" id="GO:0004813">
    <property type="term" value="F:alanine-tRNA ligase activity"/>
    <property type="evidence" value="ECO:0007669"/>
    <property type="project" value="InterPro"/>
</dbReference>